<sequence length="193" mass="19348">MKSFCTLLALAAFLAQVYCLTVTTPTDVVECQPIQFTWTDSTPPYFLSLLSGGPGQTSAPAIKQFPQQSGTSYTWLVDLPANTQFTIVLKDSSGTEAFSDAVTIQDGGNRTCENTAVQETGGGTGAGASTTPSATGGSTTPDTAPKASGTVPSAPSPSPSKSNGVLRSGSLVGAVALGMAGVMGLVGAASAFL</sequence>
<feature type="region of interest" description="Disordered" evidence="1">
    <location>
        <begin position="115"/>
        <end position="165"/>
    </location>
</feature>
<feature type="compositionally biased region" description="Low complexity" evidence="1">
    <location>
        <begin position="127"/>
        <end position="145"/>
    </location>
</feature>
<dbReference type="Proteomes" id="UP000294933">
    <property type="component" value="Unassembled WGS sequence"/>
</dbReference>
<dbReference type="PANTHER" id="PTHR37487">
    <property type="entry name" value="CHROMOSOME 1, WHOLE GENOME SHOTGUN SEQUENCE"/>
    <property type="match status" value="1"/>
</dbReference>
<keyword evidence="5" id="KW-1185">Reference proteome</keyword>
<proteinExistence type="predicted"/>
<evidence type="ECO:0000256" key="2">
    <source>
        <dbReference type="SAM" id="Phobius"/>
    </source>
</evidence>
<dbReference type="AlphaFoldDB" id="A0A4Y7Q090"/>
<keyword evidence="2" id="KW-0812">Transmembrane</keyword>
<dbReference type="OrthoDB" id="3362246at2759"/>
<feature type="chain" id="PRO_5021331124" description="Ser-Thr-rich glycosyl-phosphatidyl-inositol-anchored membrane family-domain-containing protein" evidence="3">
    <location>
        <begin position="20"/>
        <end position="193"/>
    </location>
</feature>
<protein>
    <recommendedName>
        <fullName evidence="6">Ser-Thr-rich glycosyl-phosphatidyl-inositol-anchored membrane family-domain-containing protein</fullName>
    </recommendedName>
</protein>
<accession>A0A4Y7Q090</accession>
<feature type="signal peptide" evidence="3">
    <location>
        <begin position="1"/>
        <end position="19"/>
    </location>
</feature>
<dbReference type="EMBL" id="ML170186">
    <property type="protein sequence ID" value="TDL20706.1"/>
    <property type="molecule type" value="Genomic_DNA"/>
</dbReference>
<evidence type="ECO:0000313" key="4">
    <source>
        <dbReference type="EMBL" id="TDL20706.1"/>
    </source>
</evidence>
<evidence type="ECO:0000256" key="1">
    <source>
        <dbReference type="SAM" id="MobiDB-lite"/>
    </source>
</evidence>
<dbReference type="STRING" id="50990.A0A4Y7Q090"/>
<evidence type="ECO:0008006" key="6">
    <source>
        <dbReference type="Google" id="ProtNLM"/>
    </source>
</evidence>
<name>A0A4Y7Q090_9AGAM</name>
<feature type="transmembrane region" description="Helical" evidence="2">
    <location>
        <begin position="171"/>
        <end position="192"/>
    </location>
</feature>
<dbReference type="PANTHER" id="PTHR37487:SF2">
    <property type="entry name" value="EXPRESSED PROTEIN"/>
    <property type="match status" value="1"/>
</dbReference>
<reference evidence="4 5" key="1">
    <citation type="submission" date="2018-06" db="EMBL/GenBank/DDBJ databases">
        <title>A transcriptomic atlas of mushroom development highlights an independent origin of complex multicellularity.</title>
        <authorList>
            <consortium name="DOE Joint Genome Institute"/>
            <person name="Krizsan K."/>
            <person name="Almasi E."/>
            <person name="Merenyi Z."/>
            <person name="Sahu N."/>
            <person name="Viragh M."/>
            <person name="Koszo T."/>
            <person name="Mondo S."/>
            <person name="Kiss B."/>
            <person name="Balint B."/>
            <person name="Kues U."/>
            <person name="Barry K."/>
            <person name="Hegedus J.C."/>
            <person name="Henrissat B."/>
            <person name="Johnson J."/>
            <person name="Lipzen A."/>
            <person name="Ohm R."/>
            <person name="Nagy I."/>
            <person name="Pangilinan J."/>
            <person name="Yan J."/>
            <person name="Xiong Y."/>
            <person name="Grigoriev I.V."/>
            <person name="Hibbett D.S."/>
            <person name="Nagy L.G."/>
        </authorList>
    </citation>
    <scope>NUCLEOTIDE SEQUENCE [LARGE SCALE GENOMIC DNA]</scope>
    <source>
        <strain evidence="4 5">SZMC22713</strain>
    </source>
</reference>
<keyword evidence="2" id="KW-0472">Membrane</keyword>
<keyword evidence="2" id="KW-1133">Transmembrane helix</keyword>
<evidence type="ECO:0000256" key="3">
    <source>
        <dbReference type="SAM" id="SignalP"/>
    </source>
</evidence>
<gene>
    <name evidence="4" type="ORF">BD410DRAFT_363920</name>
</gene>
<keyword evidence="3" id="KW-0732">Signal</keyword>
<dbReference type="VEuPathDB" id="FungiDB:BD410DRAFT_363920"/>
<organism evidence="4 5">
    <name type="scientific">Rickenella mellea</name>
    <dbReference type="NCBI Taxonomy" id="50990"/>
    <lineage>
        <taxon>Eukaryota</taxon>
        <taxon>Fungi</taxon>
        <taxon>Dikarya</taxon>
        <taxon>Basidiomycota</taxon>
        <taxon>Agaricomycotina</taxon>
        <taxon>Agaricomycetes</taxon>
        <taxon>Hymenochaetales</taxon>
        <taxon>Rickenellaceae</taxon>
        <taxon>Rickenella</taxon>
    </lineage>
</organism>
<evidence type="ECO:0000313" key="5">
    <source>
        <dbReference type="Proteomes" id="UP000294933"/>
    </source>
</evidence>